<feature type="domain" description="Copper amine oxidase-like N-terminal" evidence="2">
    <location>
        <begin position="40"/>
        <end position="88"/>
    </location>
</feature>
<evidence type="ECO:0000259" key="2">
    <source>
        <dbReference type="Pfam" id="PF07833"/>
    </source>
</evidence>
<accession>A0A2W1N7V6</accession>
<dbReference type="InterPro" id="IPR012854">
    <property type="entry name" value="Cu_amine_oxidase-like_N"/>
</dbReference>
<gene>
    <name evidence="3" type="ORF">CBW46_013625</name>
</gene>
<name>A0A2W1N7V6_PAEXE</name>
<protein>
    <recommendedName>
        <fullName evidence="2">Copper amine oxidase-like N-terminal domain-containing protein</fullName>
    </recommendedName>
</protein>
<feature type="signal peptide" evidence="1">
    <location>
        <begin position="1"/>
        <end position="24"/>
    </location>
</feature>
<dbReference type="Pfam" id="PF07833">
    <property type="entry name" value="Cu_amine_oxidN1"/>
    <property type="match status" value="1"/>
</dbReference>
<dbReference type="EMBL" id="NHRJ02000007">
    <property type="protein sequence ID" value="PZE20467.1"/>
    <property type="molecule type" value="Genomic_DNA"/>
</dbReference>
<dbReference type="Proteomes" id="UP000214746">
    <property type="component" value="Unassembled WGS sequence"/>
</dbReference>
<dbReference type="RefSeq" id="WP_089200546.1">
    <property type="nucleotide sequence ID" value="NZ_NHRJ02000007.1"/>
</dbReference>
<evidence type="ECO:0000313" key="4">
    <source>
        <dbReference type="Proteomes" id="UP000214746"/>
    </source>
</evidence>
<evidence type="ECO:0000313" key="3">
    <source>
        <dbReference type="EMBL" id="PZE20467.1"/>
    </source>
</evidence>
<sequence>MKKYLLGGAIAMAPLLALASPTLAATAKQYILSLASYKITVDGKEYKNNELPVLNYDGNTYVPLKSIGSLTGTDVKWNVTTNVVEITSKKAAPPAAPATAKEAAADKYNDLAGFNTVFKVGGRLYQTVQSPALIQSKEDNKLYMKLEEAKINYLLAIASGNYTINHTEERLDALRGQAYSEFIKKKLDVDRDYHTIYEVYKNPASDQESFFIGLTDEGGTNVVKHKNQYYVPLDDLFSSLQFKQKIEVDTDNKLLVIEFTQ</sequence>
<dbReference type="OrthoDB" id="1357684at2"/>
<feature type="chain" id="PRO_5015940284" description="Copper amine oxidase-like N-terminal domain-containing protein" evidence="1">
    <location>
        <begin position="25"/>
        <end position="261"/>
    </location>
</feature>
<dbReference type="AlphaFoldDB" id="A0A2W1N7V6"/>
<organism evidence="3 4">
    <name type="scientific">Paenibacillus xerothermodurans</name>
    <dbReference type="NCBI Taxonomy" id="1977292"/>
    <lineage>
        <taxon>Bacteria</taxon>
        <taxon>Bacillati</taxon>
        <taxon>Bacillota</taxon>
        <taxon>Bacilli</taxon>
        <taxon>Bacillales</taxon>
        <taxon>Paenibacillaceae</taxon>
        <taxon>Paenibacillus</taxon>
    </lineage>
</organism>
<comment type="caution">
    <text evidence="3">The sequence shown here is derived from an EMBL/GenBank/DDBJ whole genome shotgun (WGS) entry which is preliminary data.</text>
</comment>
<proteinExistence type="predicted"/>
<evidence type="ECO:0000256" key="1">
    <source>
        <dbReference type="SAM" id="SignalP"/>
    </source>
</evidence>
<keyword evidence="4" id="KW-1185">Reference proteome</keyword>
<reference evidence="3" key="1">
    <citation type="submission" date="2018-06" db="EMBL/GenBank/DDBJ databases">
        <title>Paenibacillus xerothermodurans sp. nov. an extremely dry heat resistant spore forming bacterium isolated from the soil of Cape Canaveral, Florida.</title>
        <authorList>
            <person name="Seuylemezian A."/>
            <person name="Kaur N."/>
            <person name="Patil P."/>
            <person name="Patil P."/>
            <person name="Mayilraj S."/>
            <person name="Vaishampayan P."/>
        </authorList>
    </citation>
    <scope>NUCLEOTIDE SEQUENCE [LARGE SCALE GENOMIC DNA]</scope>
    <source>
        <strain evidence="3">ATCC 27380</strain>
    </source>
</reference>
<keyword evidence="1" id="KW-0732">Signal</keyword>